<sequence>MSEMMSIPQNQLFIFLPLRDETVSFTPWRRNSVEHMLLAACQTK</sequence>
<keyword evidence="2" id="KW-1185">Reference proteome</keyword>
<dbReference type="Proteomes" id="UP000789739">
    <property type="component" value="Unassembled WGS sequence"/>
</dbReference>
<reference evidence="1" key="1">
    <citation type="submission" date="2021-06" db="EMBL/GenBank/DDBJ databases">
        <authorList>
            <person name="Kallberg Y."/>
            <person name="Tangrot J."/>
            <person name="Rosling A."/>
        </authorList>
    </citation>
    <scope>NUCLEOTIDE SEQUENCE</scope>
    <source>
        <strain evidence="1">BR232B</strain>
    </source>
</reference>
<evidence type="ECO:0000313" key="2">
    <source>
        <dbReference type="Proteomes" id="UP000789739"/>
    </source>
</evidence>
<dbReference type="AlphaFoldDB" id="A0A9N8ZDS1"/>
<organism evidence="1 2">
    <name type="scientific">Paraglomus brasilianum</name>
    <dbReference type="NCBI Taxonomy" id="144538"/>
    <lineage>
        <taxon>Eukaryota</taxon>
        <taxon>Fungi</taxon>
        <taxon>Fungi incertae sedis</taxon>
        <taxon>Mucoromycota</taxon>
        <taxon>Glomeromycotina</taxon>
        <taxon>Glomeromycetes</taxon>
        <taxon>Paraglomerales</taxon>
        <taxon>Paraglomeraceae</taxon>
        <taxon>Paraglomus</taxon>
    </lineage>
</organism>
<proteinExistence type="predicted"/>
<name>A0A9N8ZDS1_9GLOM</name>
<evidence type="ECO:0000313" key="1">
    <source>
        <dbReference type="EMBL" id="CAG8490544.1"/>
    </source>
</evidence>
<dbReference type="EMBL" id="CAJVPI010000153">
    <property type="protein sequence ID" value="CAG8490544.1"/>
    <property type="molecule type" value="Genomic_DNA"/>
</dbReference>
<gene>
    <name evidence="1" type="ORF">PBRASI_LOCUS2082</name>
</gene>
<comment type="caution">
    <text evidence="1">The sequence shown here is derived from an EMBL/GenBank/DDBJ whole genome shotgun (WGS) entry which is preliminary data.</text>
</comment>
<accession>A0A9N8ZDS1</accession>
<protein>
    <submittedName>
        <fullName evidence="1">7737_t:CDS:1</fullName>
    </submittedName>
</protein>